<dbReference type="PANTHER" id="PTHR33872:SF2">
    <property type="entry name" value="DNA POLYMERASE EPSILON CATALYTIC SUBUNIT A"/>
    <property type="match status" value="1"/>
</dbReference>
<proteinExistence type="evidence at transcript level"/>
<sequence length="116" mass="13409">MGSLMSGWDSPPADPNSVKRCKSLTREDIDAFWKEKKKNEEEHVQAISKLVVQEVAESQAQEEKIEDDPYENQSKKSGWWQRSTWAFLNEPREEEGRPNKYVSQFKVAHIAKSVGQ</sequence>
<accession>B4YYB7</accession>
<dbReference type="PANTHER" id="PTHR33872">
    <property type="entry name" value="DNA POLYMERASE EPSILON CATALYTIC SUBUNIT A"/>
    <property type="match status" value="1"/>
</dbReference>
<name>B4YYB7_EUTHA</name>
<evidence type="ECO:0000313" key="2">
    <source>
        <dbReference type="EMBL" id="ACF23034.1"/>
    </source>
</evidence>
<evidence type="ECO:0000256" key="1">
    <source>
        <dbReference type="SAM" id="MobiDB-lite"/>
    </source>
</evidence>
<organism evidence="2">
    <name type="scientific">Eutrema halophilum</name>
    <name type="common">Salt cress</name>
    <name type="synonym">Sisymbrium halophilum</name>
    <dbReference type="NCBI Taxonomy" id="98038"/>
    <lineage>
        <taxon>Eukaryota</taxon>
        <taxon>Viridiplantae</taxon>
        <taxon>Streptophyta</taxon>
        <taxon>Embryophyta</taxon>
        <taxon>Tracheophyta</taxon>
        <taxon>Spermatophyta</taxon>
        <taxon>Magnoliopsida</taxon>
        <taxon>eudicotyledons</taxon>
        <taxon>Gunneridae</taxon>
        <taxon>Pentapetalae</taxon>
        <taxon>rosids</taxon>
        <taxon>malvids</taxon>
        <taxon>Brassicales</taxon>
        <taxon>Brassicaceae</taxon>
        <taxon>Eutremeae</taxon>
        <taxon>Eutrema</taxon>
    </lineage>
</organism>
<protein>
    <submittedName>
        <fullName evidence="2">ST225</fullName>
    </submittedName>
</protein>
<feature type="region of interest" description="Disordered" evidence="1">
    <location>
        <begin position="56"/>
        <end position="75"/>
    </location>
</feature>
<dbReference type="EMBL" id="EU714080">
    <property type="protein sequence ID" value="ACF23034.1"/>
    <property type="molecule type" value="mRNA"/>
</dbReference>
<dbReference type="AlphaFoldDB" id="B4YYB7"/>
<reference evidence="2" key="1">
    <citation type="journal article" date="2008" name="Plant J.">
        <title>Functional gene-mining for salt-tolerance genes with the power of Arabidopsis.</title>
        <authorList>
            <person name="Du J."/>
            <person name="Huang Y.P."/>
            <person name="Xi J."/>
            <person name="Cao M.J."/>
            <person name="Ni W.S."/>
            <person name="Chen X."/>
            <person name="Zhu J.K."/>
            <person name="Oliver D.J."/>
            <person name="Xiang C.B."/>
        </authorList>
    </citation>
    <scope>NUCLEOTIDE SEQUENCE</scope>
</reference>
<feature type="region of interest" description="Disordered" evidence="1">
    <location>
        <begin position="1"/>
        <end position="21"/>
    </location>
</feature>